<proteinExistence type="predicted"/>
<comment type="caution">
    <text evidence="2">Lacks conserved residue(s) required for the propagation of feature annotation.</text>
</comment>
<evidence type="ECO:0000256" key="2">
    <source>
        <dbReference type="PROSITE-ProRule" id="PRU00352"/>
    </source>
</evidence>
<organism evidence="4 5">
    <name type="scientific">Cirrhinus mrigala</name>
    <name type="common">Mrigala</name>
    <dbReference type="NCBI Taxonomy" id="683832"/>
    <lineage>
        <taxon>Eukaryota</taxon>
        <taxon>Metazoa</taxon>
        <taxon>Chordata</taxon>
        <taxon>Craniata</taxon>
        <taxon>Vertebrata</taxon>
        <taxon>Euteleostomi</taxon>
        <taxon>Actinopterygii</taxon>
        <taxon>Neopterygii</taxon>
        <taxon>Teleostei</taxon>
        <taxon>Ostariophysi</taxon>
        <taxon>Cypriniformes</taxon>
        <taxon>Cyprinidae</taxon>
        <taxon>Labeoninae</taxon>
        <taxon>Labeonini</taxon>
        <taxon>Cirrhinus</taxon>
    </lineage>
</organism>
<dbReference type="Proteomes" id="UP001529510">
    <property type="component" value="Unassembled WGS sequence"/>
</dbReference>
<feature type="domain" description="Sema" evidence="3">
    <location>
        <begin position="1"/>
        <end position="124"/>
    </location>
</feature>
<evidence type="ECO:0000256" key="1">
    <source>
        <dbReference type="ARBA" id="ARBA00023180"/>
    </source>
</evidence>
<sequence>MADIREAFNGPFAHKEGPDHHPLPATRSVPHTLEFPDAVLQFARTHPLMWRPIYPSQRQPLLLRTGAPYKLTHITVDRTQAEDGYYDVMFIGTDIGTVLKVIVLGNGNSLANEEITLEEMQVFK</sequence>
<evidence type="ECO:0000313" key="4">
    <source>
        <dbReference type="EMBL" id="KAL0185860.1"/>
    </source>
</evidence>
<dbReference type="PANTHER" id="PTHR11036:SF20">
    <property type="entry name" value="SEMAPHORIN-3G"/>
    <property type="match status" value="1"/>
</dbReference>
<dbReference type="GO" id="GO:0007399">
    <property type="term" value="P:nervous system development"/>
    <property type="evidence" value="ECO:0007669"/>
    <property type="project" value="UniProtKB-ARBA"/>
</dbReference>
<reference evidence="4 5" key="1">
    <citation type="submission" date="2024-05" db="EMBL/GenBank/DDBJ databases">
        <title>Genome sequencing and assembly of Indian major carp, Cirrhinus mrigala (Hamilton, 1822).</title>
        <authorList>
            <person name="Mohindra V."/>
            <person name="Chowdhury L.M."/>
            <person name="Lal K."/>
            <person name="Jena J.K."/>
        </authorList>
    </citation>
    <scope>NUCLEOTIDE SEQUENCE [LARGE SCALE GENOMIC DNA]</scope>
    <source>
        <strain evidence="4">CM1030</strain>
        <tissue evidence="4">Blood</tissue>
    </source>
</reference>
<dbReference type="AlphaFoldDB" id="A0ABD0QJA6"/>
<dbReference type="PROSITE" id="PS51004">
    <property type="entry name" value="SEMA"/>
    <property type="match status" value="1"/>
</dbReference>
<dbReference type="SUPFAM" id="SSF101912">
    <property type="entry name" value="Sema domain"/>
    <property type="match status" value="1"/>
</dbReference>
<evidence type="ECO:0000313" key="5">
    <source>
        <dbReference type="Proteomes" id="UP001529510"/>
    </source>
</evidence>
<dbReference type="Gene3D" id="2.130.10.10">
    <property type="entry name" value="YVTN repeat-like/Quinoprotein amine dehydrogenase"/>
    <property type="match status" value="1"/>
</dbReference>
<dbReference type="InterPro" id="IPR036352">
    <property type="entry name" value="Semap_dom_sf"/>
</dbReference>
<keyword evidence="5" id="KW-1185">Reference proteome</keyword>
<dbReference type="EMBL" id="JAMKFB020000008">
    <property type="protein sequence ID" value="KAL0185860.1"/>
    <property type="molecule type" value="Genomic_DNA"/>
</dbReference>
<dbReference type="Pfam" id="PF01403">
    <property type="entry name" value="Sema"/>
    <property type="match status" value="1"/>
</dbReference>
<dbReference type="InterPro" id="IPR027231">
    <property type="entry name" value="Semaphorin"/>
</dbReference>
<name>A0ABD0QJA6_CIRMR</name>
<feature type="non-terminal residue" evidence="4">
    <location>
        <position position="1"/>
    </location>
</feature>
<accession>A0ABD0QJA6</accession>
<dbReference type="InterPro" id="IPR001627">
    <property type="entry name" value="Semap_dom"/>
</dbReference>
<gene>
    <name evidence="4" type="ORF">M9458_017530</name>
</gene>
<comment type="caution">
    <text evidence="4">The sequence shown here is derived from an EMBL/GenBank/DDBJ whole genome shotgun (WGS) entry which is preliminary data.</text>
</comment>
<protein>
    <recommendedName>
        <fullName evidence="3">Sema domain-containing protein</fullName>
    </recommendedName>
</protein>
<evidence type="ECO:0000259" key="3">
    <source>
        <dbReference type="PROSITE" id="PS51004"/>
    </source>
</evidence>
<keyword evidence="1" id="KW-0325">Glycoprotein</keyword>
<dbReference type="InterPro" id="IPR015943">
    <property type="entry name" value="WD40/YVTN_repeat-like_dom_sf"/>
</dbReference>
<feature type="non-terminal residue" evidence="4">
    <location>
        <position position="124"/>
    </location>
</feature>
<dbReference type="PANTHER" id="PTHR11036">
    <property type="entry name" value="SEMAPHORIN"/>
    <property type="match status" value="1"/>
</dbReference>